<dbReference type="Pfam" id="PF24681">
    <property type="entry name" value="Kelch_KLHDC2_KLHL20_DRC7"/>
    <property type="match status" value="1"/>
</dbReference>
<evidence type="ECO:0000256" key="5">
    <source>
        <dbReference type="ARBA" id="ARBA00022473"/>
    </source>
</evidence>
<dbReference type="Pfam" id="PF07707">
    <property type="entry name" value="BACK"/>
    <property type="match status" value="1"/>
</dbReference>
<dbReference type="KEGG" id="pcw:110217024"/>
<dbReference type="GeneID" id="110217024"/>
<dbReference type="CTD" id="131377"/>
<comment type="similarity">
    <text evidence="3">Belongs to the KLHL40 family.</text>
</comment>
<dbReference type="InterPro" id="IPR000210">
    <property type="entry name" value="BTB/POZ_dom"/>
</dbReference>
<dbReference type="PANTHER" id="PTHR24412:SF22">
    <property type="entry name" value="KELCH-LIKE PROTEIN 40"/>
    <property type="match status" value="1"/>
</dbReference>
<evidence type="ECO:0000256" key="7">
    <source>
        <dbReference type="ARBA" id="ARBA00022737"/>
    </source>
</evidence>
<dbReference type="PROSITE" id="PS50097">
    <property type="entry name" value="BTB"/>
    <property type="match status" value="1"/>
</dbReference>
<dbReference type="SMART" id="SM00875">
    <property type="entry name" value="BACK"/>
    <property type="match status" value="1"/>
</dbReference>
<name>A0A6P5LDP0_PHACI</name>
<evidence type="ECO:0000256" key="4">
    <source>
        <dbReference type="ARBA" id="ARBA00022441"/>
    </source>
</evidence>
<evidence type="ECO:0000259" key="12">
    <source>
        <dbReference type="PROSITE" id="PS50097"/>
    </source>
</evidence>
<dbReference type="OMA" id="RNFACER"/>
<dbReference type="GO" id="GO:0031672">
    <property type="term" value="C:A band"/>
    <property type="evidence" value="ECO:0007669"/>
    <property type="project" value="UniProtKB-SubCell"/>
</dbReference>
<dbReference type="CDD" id="cd18516">
    <property type="entry name" value="BACK_KLHL40_KBTBD5"/>
    <property type="match status" value="1"/>
</dbReference>
<dbReference type="PIRSF" id="PIRSF037037">
    <property type="entry name" value="Kelch-like_protein_gigaxonin"/>
    <property type="match status" value="1"/>
</dbReference>
<evidence type="ECO:0000256" key="9">
    <source>
        <dbReference type="ARBA" id="ARBA00059131"/>
    </source>
</evidence>
<evidence type="ECO:0000256" key="2">
    <source>
        <dbReference type="ARBA" id="ARBA00004355"/>
    </source>
</evidence>
<dbReference type="SMART" id="SM00612">
    <property type="entry name" value="Kelch"/>
    <property type="match status" value="4"/>
</dbReference>
<feature type="domain" description="BTB" evidence="12">
    <location>
        <begin position="33"/>
        <end position="98"/>
    </location>
</feature>
<gene>
    <name evidence="14 15" type="primary">KLHL40</name>
</gene>
<dbReference type="SUPFAM" id="SSF54695">
    <property type="entry name" value="POZ domain"/>
    <property type="match status" value="1"/>
</dbReference>
<comment type="function">
    <text evidence="9">Substrate-specific adapter of a BCR (BTB-CUL3-RBX1) E3 ubiquitin ligase complex that acts as a key regulator of skeletal muscle development. The BCR(KLHL40) complex acts by mediating ubiquitination and degradation of TFDP1, thereby regulating the activity of the E2F:DP transcription factor complex. Promotes stabilization of LMOD3 by acting as a negative regulator of LMOD3 ubiquitination; the molecular process by which it negatively regulates ubiquitination of LMOD3 is however unclear.</text>
</comment>
<evidence type="ECO:0000313" key="15">
    <source>
        <dbReference type="RefSeq" id="XP_020854809.1"/>
    </source>
</evidence>
<dbReference type="GeneTree" id="ENSGT00940000156360"/>
<dbReference type="RefSeq" id="XP_020854808.1">
    <property type="nucleotide sequence ID" value="XM_020999149.1"/>
</dbReference>
<dbReference type="InterPro" id="IPR011333">
    <property type="entry name" value="SKP1/BTB/POZ_sf"/>
</dbReference>
<dbReference type="Proteomes" id="UP000515140">
    <property type="component" value="Unplaced"/>
</dbReference>
<keyword evidence="7" id="KW-0677">Repeat</keyword>
<keyword evidence="6" id="KW-0963">Cytoplasm</keyword>
<keyword evidence="13" id="KW-1185">Reference proteome</keyword>
<dbReference type="FunFam" id="2.120.10.80:FF:000037">
    <property type="entry name" value="Kelch-like family member 40"/>
    <property type="match status" value="1"/>
</dbReference>
<dbReference type="SUPFAM" id="SSF117281">
    <property type="entry name" value="Kelch motif"/>
    <property type="match status" value="1"/>
</dbReference>
<keyword evidence="8" id="KW-0833">Ubl conjugation pathway</keyword>
<dbReference type="RefSeq" id="XP_020854809.1">
    <property type="nucleotide sequence ID" value="XM_020999150.1"/>
</dbReference>
<dbReference type="GO" id="GO:0032435">
    <property type="term" value="P:negative regulation of proteasomal ubiquitin-dependent protein catabolic process"/>
    <property type="evidence" value="ECO:0007669"/>
    <property type="project" value="TreeGrafter"/>
</dbReference>
<proteinExistence type="inferred from homology"/>
<comment type="subcellular location">
    <subcellularLocation>
        <location evidence="1">Cytoplasm</location>
        <location evidence="1">Myofibril</location>
        <location evidence="1">Sarcomere</location>
        <location evidence="1">A band</location>
    </subcellularLocation>
    <subcellularLocation>
        <location evidence="2">Cytoplasm</location>
        <location evidence="2">Myofibril</location>
        <location evidence="2">Sarcomere</location>
        <location evidence="2">I band</location>
    </subcellularLocation>
</comment>
<dbReference type="SMART" id="SM00225">
    <property type="entry name" value="BTB"/>
    <property type="match status" value="1"/>
</dbReference>
<dbReference type="GO" id="GO:0048741">
    <property type="term" value="P:skeletal muscle fiber development"/>
    <property type="evidence" value="ECO:0007669"/>
    <property type="project" value="TreeGrafter"/>
</dbReference>
<dbReference type="GO" id="GO:0031397">
    <property type="term" value="P:negative regulation of protein ubiquitination"/>
    <property type="evidence" value="ECO:0007669"/>
    <property type="project" value="TreeGrafter"/>
</dbReference>
<evidence type="ECO:0000256" key="10">
    <source>
        <dbReference type="ARBA" id="ARBA00063583"/>
    </source>
</evidence>
<sequence>MAQTLDQIEEQRLYQQTLLQDGLKDMLDHRKFLDCVVKVKDQEFPCHRLVLAACSPYFRALFLKDSEAIQEVSLEEVSPEVMGKVLHYLYTSEIDLNEDNVQDLFAAANLFQIPSIFTICVSFLQKRLCLANCLAVFRLGLMLDCARLAVAARDFICDRFPLISRDQDFYGLSANELIAVISSDSLNVEKEEVVFEAVMKWASTGDDQEARLQALPTVFESIRFRLLPRDYLESRVEKHPLVRARPELLRKIQMVKDSHEGKMTVLKRKKKKEELPGKERFGMVNGVDTRGPSGKVKKAGEKEAEEADDDTVIPGILNDTMRFGMFLQDLIFMISDTGAVAYDPGTNECYFASLSTQIPKNHVSLVTKENQIFVAGGLFYNEDNKEDPMSSYFLQFDHLDSEWMGMPPLPSPRCLFGLGEAENSIFVVGGKELKEGEQSLDSVMCYDRLSFKWGESDPLPYVVYGHAVVSYMDLIYVIGGKGSDRKCLNKTYVYDPKKFEWKELAPMQNARSLFGATVHDGKIYVVAGVTNTGLTSSSEVYNIADNKWEPFLAFPQERSSLSLVSLAGTLYSIGGFATLETESGELVPTELNDIWRYDEEEKKWEGVLREIPYAASATFLPVRLNVLRLTKM</sequence>
<dbReference type="InterPro" id="IPR011705">
    <property type="entry name" value="BACK"/>
</dbReference>
<evidence type="ECO:0000313" key="13">
    <source>
        <dbReference type="Proteomes" id="UP000515140"/>
    </source>
</evidence>
<dbReference type="Pfam" id="PF00651">
    <property type="entry name" value="BTB"/>
    <property type="match status" value="1"/>
</dbReference>
<dbReference type="InterPro" id="IPR017096">
    <property type="entry name" value="BTB-kelch_protein"/>
</dbReference>
<evidence type="ECO:0000313" key="14">
    <source>
        <dbReference type="RefSeq" id="XP_020854808.1"/>
    </source>
</evidence>
<dbReference type="Gene3D" id="3.30.710.10">
    <property type="entry name" value="Potassium Channel Kv1.1, Chain A"/>
    <property type="match status" value="1"/>
</dbReference>
<evidence type="ECO:0000256" key="3">
    <source>
        <dbReference type="ARBA" id="ARBA00006907"/>
    </source>
</evidence>
<dbReference type="AlphaFoldDB" id="A0A6P5LDP0"/>
<feature type="region of interest" description="Disordered" evidence="11">
    <location>
        <begin position="282"/>
        <end position="308"/>
    </location>
</feature>
<dbReference type="InterPro" id="IPR015915">
    <property type="entry name" value="Kelch-typ_b-propeller"/>
</dbReference>
<evidence type="ECO:0000256" key="1">
    <source>
        <dbReference type="ARBA" id="ARBA00004161"/>
    </source>
</evidence>
<dbReference type="GO" id="GO:0031674">
    <property type="term" value="C:I band"/>
    <property type="evidence" value="ECO:0007669"/>
    <property type="project" value="UniProtKB-SubCell"/>
</dbReference>
<reference evidence="14 15" key="1">
    <citation type="submission" date="2025-04" db="UniProtKB">
        <authorList>
            <consortium name="RefSeq"/>
        </authorList>
    </citation>
    <scope>IDENTIFICATION</scope>
    <source>
        <tissue evidence="14 15">Spleen</tissue>
    </source>
</reference>
<comment type="subunit">
    <text evidence="10">Component of the BCR(KLHL40) E3 ubiquitin ligase complex, at least composed of CUL3, KLHL40 and RBX1. Interacts with LMOD3.</text>
</comment>
<dbReference type="PANTHER" id="PTHR24412">
    <property type="entry name" value="KELCH PROTEIN"/>
    <property type="match status" value="1"/>
</dbReference>
<evidence type="ECO:0000256" key="11">
    <source>
        <dbReference type="SAM" id="MobiDB-lite"/>
    </source>
</evidence>
<accession>A0A6P5LDP0</accession>
<dbReference type="FunFam" id="1.25.40.420:FF:000001">
    <property type="entry name" value="Kelch-like family member 12"/>
    <property type="match status" value="1"/>
</dbReference>
<keyword evidence="4" id="KW-0880">Kelch repeat</keyword>
<dbReference type="Gene3D" id="1.25.40.420">
    <property type="match status" value="1"/>
</dbReference>
<dbReference type="InterPro" id="IPR006652">
    <property type="entry name" value="Kelch_1"/>
</dbReference>
<dbReference type="FunFam" id="3.30.710.10:FF:000006">
    <property type="entry name" value="Kelch repeat and BTB domain-containing 6"/>
    <property type="match status" value="1"/>
</dbReference>
<organism evidence="13 15">
    <name type="scientific">Phascolarctos cinereus</name>
    <name type="common">Koala</name>
    <dbReference type="NCBI Taxonomy" id="38626"/>
    <lineage>
        <taxon>Eukaryota</taxon>
        <taxon>Metazoa</taxon>
        <taxon>Chordata</taxon>
        <taxon>Craniata</taxon>
        <taxon>Vertebrata</taxon>
        <taxon>Euteleostomi</taxon>
        <taxon>Mammalia</taxon>
        <taxon>Metatheria</taxon>
        <taxon>Diprotodontia</taxon>
        <taxon>Phascolarctidae</taxon>
        <taxon>Phascolarctos</taxon>
    </lineage>
</organism>
<dbReference type="Gene3D" id="2.120.10.80">
    <property type="entry name" value="Kelch-type beta propeller"/>
    <property type="match status" value="1"/>
</dbReference>
<keyword evidence="5" id="KW-0217">Developmental protein</keyword>
<protein>
    <submittedName>
        <fullName evidence="14 15">Kelch-like protein 40</fullName>
    </submittedName>
</protein>
<evidence type="ECO:0000256" key="8">
    <source>
        <dbReference type="ARBA" id="ARBA00022786"/>
    </source>
</evidence>
<evidence type="ECO:0000256" key="6">
    <source>
        <dbReference type="ARBA" id="ARBA00022490"/>
    </source>
</evidence>